<organism evidence="2 3">
    <name type="scientific">Candidatus Daviesbacteria bacterium GW2011_GWA2_42_7</name>
    <dbReference type="NCBI Taxonomy" id="1618425"/>
    <lineage>
        <taxon>Bacteria</taxon>
        <taxon>Candidatus Daviesiibacteriota</taxon>
    </lineage>
</organism>
<dbReference type="Pfam" id="PF04020">
    <property type="entry name" value="Phage_holin_4_2"/>
    <property type="match status" value="1"/>
</dbReference>
<dbReference type="Proteomes" id="UP000034785">
    <property type="component" value="Unassembled WGS sequence"/>
</dbReference>
<comment type="caution">
    <text evidence="2">The sequence shown here is derived from an EMBL/GenBank/DDBJ whole genome shotgun (WGS) entry which is preliminary data.</text>
</comment>
<evidence type="ECO:0000313" key="2">
    <source>
        <dbReference type="EMBL" id="KKS70789.1"/>
    </source>
</evidence>
<proteinExistence type="predicted"/>
<accession>A0A0G1BC78</accession>
<keyword evidence="1" id="KW-1133">Transmembrane helix</keyword>
<dbReference type="AlphaFoldDB" id="A0A0G1BC78"/>
<name>A0A0G1BC78_9BACT</name>
<evidence type="ECO:0000313" key="3">
    <source>
        <dbReference type="Proteomes" id="UP000034785"/>
    </source>
</evidence>
<reference evidence="2 3" key="1">
    <citation type="journal article" date="2015" name="Nature">
        <title>rRNA introns, odd ribosomes, and small enigmatic genomes across a large radiation of phyla.</title>
        <authorList>
            <person name="Brown C.T."/>
            <person name="Hug L.A."/>
            <person name="Thomas B.C."/>
            <person name="Sharon I."/>
            <person name="Castelle C.J."/>
            <person name="Singh A."/>
            <person name="Wilkins M.J."/>
            <person name="Williams K.H."/>
            <person name="Banfield J.F."/>
        </authorList>
    </citation>
    <scope>NUCLEOTIDE SEQUENCE [LARGE SCALE GENOMIC DNA]</scope>
</reference>
<sequence length="133" mass="14749">MKTLLRNILINIGALWVATSIMPSFVISGGLPGFLLGAVVFMAAGIFLTPLIKILLLPLNLLTLGVFAWFSNVLVLYFLTTVVPNFKLLPYHFEGLNYQGFIVPEINLPVFQVAIVVSFLIGFIIHFANWLVK</sequence>
<keyword evidence="1" id="KW-0812">Transmembrane</keyword>
<feature type="transmembrane region" description="Helical" evidence="1">
    <location>
        <begin position="59"/>
        <end position="79"/>
    </location>
</feature>
<feature type="transmembrane region" description="Helical" evidence="1">
    <location>
        <begin position="110"/>
        <end position="132"/>
    </location>
</feature>
<feature type="transmembrane region" description="Helical" evidence="1">
    <location>
        <begin position="33"/>
        <end position="52"/>
    </location>
</feature>
<keyword evidence="1" id="KW-0472">Membrane</keyword>
<protein>
    <submittedName>
        <fullName evidence="2">Uncharacterized protein</fullName>
    </submittedName>
</protein>
<evidence type="ECO:0000256" key="1">
    <source>
        <dbReference type="SAM" id="Phobius"/>
    </source>
</evidence>
<gene>
    <name evidence="2" type="ORF">UV41_C0013G0009</name>
</gene>
<feature type="transmembrane region" description="Helical" evidence="1">
    <location>
        <begin position="7"/>
        <end position="27"/>
    </location>
</feature>
<dbReference type="InterPro" id="IPR007165">
    <property type="entry name" value="Phage_holin_4_2"/>
</dbReference>
<dbReference type="EMBL" id="LCEJ01000013">
    <property type="protein sequence ID" value="KKS70789.1"/>
    <property type="molecule type" value="Genomic_DNA"/>
</dbReference>